<gene>
    <name evidence="3" type="ORF">SARC_06611</name>
</gene>
<dbReference type="EMBL" id="KQ242074">
    <property type="protein sequence ID" value="KNC81051.1"/>
    <property type="molecule type" value="Genomic_DNA"/>
</dbReference>
<name>A0A0L0FWW5_9EUKA</name>
<accession>A0A0L0FWW5</accession>
<dbReference type="RefSeq" id="XP_014154953.1">
    <property type="nucleotide sequence ID" value="XM_014299478.1"/>
</dbReference>
<sequence>MADLFVSSDNVTAMSAVPLQENMSEVSKKPSRKETTAELNRELLAGQNAVGSTILSMDKVEEDSTEDLNVQYNKRAAQIRRTSNIYSWALSILVYPLIFGLAVCFFFLVKQQANDLMEIIMNGRDVYIIVVSVIVPTIFALLALIAFFAFFWKEPEVRSRHHGFIINYCACALCLEVSVLISASIIMQITSIKAITATGMNDTWLSLVGFWLITLVNFFALNMIVPVVARMRYINELYVHRNRFASYWGVPIIYLVLYFLTAFMSMAICEYAVDPTTPCTATEKFSGTIVFVAIHNVHYFYLVWSAWGAKDYFIDFVGNVRMYMIFFVGTWAAIAYGIVSDNPADIWYLWFFETWFKLWVIGIENFGFIIVRVLGRKITKGSSLRGLDLEGEHFREGENRKGVVNLLRIPETADLFLAQVKKMHAEENILFLRSVLDCNNNRDDASVVRAIVDEFIVADSPQEVNITAPVREKTLKKLNTGDYYDSKALFDDAFMEVSILVTRNSLPAFLNSSEYMAWCAERDEHDHLIALLRKNSLMDAAYR</sequence>
<dbReference type="Gene3D" id="1.10.167.10">
    <property type="entry name" value="Regulator of G-protein Signalling 4, domain 2"/>
    <property type="match status" value="1"/>
</dbReference>
<reference evidence="3 4" key="1">
    <citation type="submission" date="2011-02" db="EMBL/GenBank/DDBJ databases">
        <title>The Genome Sequence of Sphaeroforma arctica JP610.</title>
        <authorList>
            <consortium name="The Broad Institute Genome Sequencing Platform"/>
            <person name="Russ C."/>
            <person name="Cuomo C."/>
            <person name="Young S.K."/>
            <person name="Zeng Q."/>
            <person name="Gargeya S."/>
            <person name="Alvarado L."/>
            <person name="Berlin A."/>
            <person name="Chapman S.B."/>
            <person name="Chen Z."/>
            <person name="Freedman E."/>
            <person name="Gellesch M."/>
            <person name="Goldberg J."/>
            <person name="Griggs A."/>
            <person name="Gujja S."/>
            <person name="Heilman E."/>
            <person name="Heiman D."/>
            <person name="Howarth C."/>
            <person name="Mehta T."/>
            <person name="Neiman D."/>
            <person name="Pearson M."/>
            <person name="Roberts A."/>
            <person name="Saif S."/>
            <person name="Shea T."/>
            <person name="Shenoy N."/>
            <person name="Sisk P."/>
            <person name="Stolte C."/>
            <person name="Sykes S."/>
            <person name="White J."/>
            <person name="Yandava C."/>
            <person name="Burger G."/>
            <person name="Gray M.W."/>
            <person name="Holland P.W.H."/>
            <person name="King N."/>
            <person name="Lang F.B.F."/>
            <person name="Roger A.J."/>
            <person name="Ruiz-Trillo I."/>
            <person name="Haas B."/>
            <person name="Nusbaum C."/>
            <person name="Birren B."/>
        </authorList>
    </citation>
    <scope>NUCLEOTIDE SEQUENCE [LARGE SCALE GENOMIC DNA]</scope>
    <source>
        <strain evidence="3 4">JP610</strain>
    </source>
</reference>
<dbReference type="AlphaFoldDB" id="A0A0L0FWW5"/>
<proteinExistence type="predicted"/>
<keyword evidence="1" id="KW-1133">Transmembrane helix</keyword>
<dbReference type="InterPro" id="IPR016137">
    <property type="entry name" value="RGS"/>
</dbReference>
<protein>
    <recommendedName>
        <fullName evidence="2">RGS domain-containing protein</fullName>
    </recommendedName>
</protein>
<dbReference type="Proteomes" id="UP000054560">
    <property type="component" value="Unassembled WGS sequence"/>
</dbReference>
<evidence type="ECO:0000313" key="3">
    <source>
        <dbReference type="EMBL" id="KNC81051.1"/>
    </source>
</evidence>
<feature type="transmembrane region" description="Helical" evidence="1">
    <location>
        <begin position="85"/>
        <end position="108"/>
    </location>
</feature>
<feature type="transmembrane region" description="Helical" evidence="1">
    <location>
        <begin position="207"/>
        <end position="229"/>
    </location>
</feature>
<dbReference type="PANTHER" id="PTHR10845">
    <property type="entry name" value="REGULATOR OF G PROTEIN SIGNALING"/>
    <property type="match status" value="1"/>
</dbReference>
<keyword evidence="1" id="KW-0812">Transmembrane</keyword>
<feature type="transmembrane region" description="Helical" evidence="1">
    <location>
        <begin position="128"/>
        <end position="152"/>
    </location>
</feature>
<dbReference type="InterPro" id="IPR044926">
    <property type="entry name" value="RGS_subdomain_2"/>
</dbReference>
<feature type="transmembrane region" description="Helical" evidence="1">
    <location>
        <begin position="164"/>
        <end position="187"/>
    </location>
</feature>
<keyword evidence="4" id="KW-1185">Reference proteome</keyword>
<feature type="transmembrane region" description="Helical" evidence="1">
    <location>
        <begin position="250"/>
        <end position="273"/>
    </location>
</feature>
<dbReference type="Pfam" id="PF00615">
    <property type="entry name" value="RGS"/>
    <property type="match status" value="1"/>
</dbReference>
<dbReference type="InterPro" id="IPR036305">
    <property type="entry name" value="RGS_sf"/>
</dbReference>
<evidence type="ECO:0000313" key="4">
    <source>
        <dbReference type="Proteomes" id="UP000054560"/>
    </source>
</evidence>
<keyword evidence="1" id="KW-0472">Membrane</keyword>
<organism evidence="3 4">
    <name type="scientific">Sphaeroforma arctica JP610</name>
    <dbReference type="NCBI Taxonomy" id="667725"/>
    <lineage>
        <taxon>Eukaryota</taxon>
        <taxon>Ichthyosporea</taxon>
        <taxon>Ichthyophonida</taxon>
        <taxon>Sphaeroforma</taxon>
    </lineage>
</organism>
<dbReference type="PANTHER" id="PTHR10845:SF192">
    <property type="entry name" value="DOUBLE HIT, ISOFORM B"/>
    <property type="match status" value="1"/>
</dbReference>
<evidence type="ECO:0000259" key="2">
    <source>
        <dbReference type="PROSITE" id="PS50132"/>
    </source>
</evidence>
<dbReference type="GeneID" id="25907115"/>
<dbReference type="SUPFAM" id="SSF48097">
    <property type="entry name" value="Regulator of G-protein signaling, RGS"/>
    <property type="match status" value="1"/>
</dbReference>
<evidence type="ECO:0000256" key="1">
    <source>
        <dbReference type="SAM" id="Phobius"/>
    </source>
</evidence>
<feature type="domain" description="RGS" evidence="2">
    <location>
        <begin position="416"/>
        <end position="519"/>
    </location>
</feature>
<feature type="transmembrane region" description="Helical" evidence="1">
    <location>
        <begin position="285"/>
        <end position="304"/>
    </location>
</feature>
<dbReference type="PROSITE" id="PS50132">
    <property type="entry name" value="RGS"/>
    <property type="match status" value="1"/>
</dbReference>
<feature type="transmembrane region" description="Helical" evidence="1">
    <location>
        <begin position="358"/>
        <end position="375"/>
    </location>
</feature>
<feature type="transmembrane region" description="Helical" evidence="1">
    <location>
        <begin position="316"/>
        <end position="338"/>
    </location>
</feature>